<dbReference type="GO" id="GO:0006355">
    <property type="term" value="P:regulation of DNA-templated transcription"/>
    <property type="evidence" value="ECO:0007669"/>
    <property type="project" value="InterPro"/>
</dbReference>
<dbReference type="Gene3D" id="1.10.10.10">
    <property type="entry name" value="Winged helix-like DNA-binding domain superfamily/Winged helix DNA-binding domain"/>
    <property type="match status" value="1"/>
</dbReference>
<dbReference type="STRING" id="360411.AC812_13595"/>
<evidence type="ECO:0000256" key="1">
    <source>
        <dbReference type="ARBA" id="ARBA00023125"/>
    </source>
</evidence>
<gene>
    <name evidence="6" type="ORF">AC812_13595</name>
</gene>
<keyword evidence="2" id="KW-0597">Phosphoprotein</keyword>
<reference evidence="6 7" key="1">
    <citation type="submission" date="2015-07" db="EMBL/GenBank/DDBJ databases">
        <title>Draft genome of Bellilinea caldifistulae DSM 17877.</title>
        <authorList>
            <person name="Hemp J."/>
            <person name="Ward L.M."/>
            <person name="Pace L.A."/>
            <person name="Fischer W.W."/>
        </authorList>
    </citation>
    <scope>NUCLEOTIDE SEQUENCE [LARGE SCALE GENOMIC DNA]</scope>
    <source>
        <strain evidence="6 7">GOMI-1</strain>
    </source>
</reference>
<keyword evidence="7" id="KW-1185">Reference proteome</keyword>
<feature type="DNA-binding region" description="OmpR/PhoB-type" evidence="3">
    <location>
        <begin position="146"/>
        <end position="248"/>
    </location>
</feature>
<dbReference type="SUPFAM" id="SSF52172">
    <property type="entry name" value="CheY-like"/>
    <property type="match status" value="1"/>
</dbReference>
<dbReference type="InterPro" id="IPR011006">
    <property type="entry name" value="CheY-like_superfamily"/>
</dbReference>
<dbReference type="InterPro" id="IPR036388">
    <property type="entry name" value="WH-like_DNA-bd_sf"/>
</dbReference>
<keyword evidence="1 3" id="KW-0238">DNA-binding</keyword>
<evidence type="ECO:0000256" key="2">
    <source>
        <dbReference type="PROSITE-ProRule" id="PRU00169"/>
    </source>
</evidence>
<dbReference type="Pfam" id="PF00486">
    <property type="entry name" value="Trans_reg_C"/>
    <property type="match status" value="1"/>
</dbReference>
<dbReference type="Proteomes" id="UP000050514">
    <property type="component" value="Unassembled WGS sequence"/>
</dbReference>
<dbReference type="InterPro" id="IPR039420">
    <property type="entry name" value="WalR-like"/>
</dbReference>
<dbReference type="PANTHER" id="PTHR48111:SF50">
    <property type="entry name" value="KDP OPERON TRANSCRIPTIONAL REGULATORY PROTEIN KDPE"/>
    <property type="match status" value="1"/>
</dbReference>
<accession>A0A0N8GLY8</accession>
<dbReference type="Pfam" id="PF00072">
    <property type="entry name" value="Response_reg"/>
    <property type="match status" value="1"/>
</dbReference>
<dbReference type="InterPro" id="IPR001867">
    <property type="entry name" value="OmpR/PhoB-type_DNA-bd"/>
</dbReference>
<dbReference type="Gene3D" id="3.40.50.2300">
    <property type="match status" value="1"/>
</dbReference>
<dbReference type="SUPFAM" id="SSF46894">
    <property type="entry name" value="C-terminal effector domain of the bipartite response regulators"/>
    <property type="match status" value="1"/>
</dbReference>
<feature type="modified residue" description="4-aspartylphosphate" evidence="2">
    <location>
        <position position="52"/>
    </location>
</feature>
<evidence type="ECO:0000256" key="3">
    <source>
        <dbReference type="PROSITE-ProRule" id="PRU01091"/>
    </source>
</evidence>
<sequence>MPRILIVDDEDAARVTLLRILQLEGFDADGVENGSAALQALARLNYDLMLLDLRMPDISGIQVLEETAMKYPRLKVIILTAHGSFETAVHALRMKVADYLLKPVSPEVILNSIRKALMDDESGQLRGVVLEQRVRYETNDAPKGENTLLRLSNGVQIDLMRRVISWNEKNIHLTPNEGKLMGVLLANHALVMRHQELVRIVYGYRLGAEEAAKILRPVFSRLNRKLAVIPGGDQWIRSVRGSGYVLEIEERESGVIG</sequence>
<evidence type="ECO:0000313" key="7">
    <source>
        <dbReference type="Proteomes" id="UP000050514"/>
    </source>
</evidence>
<evidence type="ECO:0008006" key="8">
    <source>
        <dbReference type="Google" id="ProtNLM"/>
    </source>
</evidence>
<dbReference type="SMART" id="SM00862">
    <property type="entry name" value="Trans_reg_C"/>
    <property type="match status" value="1"/>
</dbReference>
<dbReference type="GO" id="GO:0005829">
    <property type="term" value="C:cytosol"/>
    <property type="evidence" value="ECO:0007669"/>
    <property type="project" value="TreeGrafter"/>
</dbReference>
<evidence type="ECO:0000313" key="6">
    <source>
        <dbReference type="EMBL" id="KPL73818.1"/>
    </source>
</evidence>
<dbReference type="GO" id="GO:0000156">
    <property type="term" value="F:phosphorelay response regulator activity"/>
    <property type="evidence" value="ECO:0007669"/>
    <property type="project" value="TreeGrafter"/>
</dbReference>
<feature type="domain" description="OmpR/PhoB-type" evidence="5">
    <location>
        <begin position="146"/>
        <end position="248"/>
    </location>
</feature>
<dbReference type="GO" id="GO:0000976">
    <property type="term" value="F:transcription cis-regulatory region binding"/>
    <property type="evidence" value="ECO:0007669"/>
    <property type="project" value="TreeGrafter"/>
</dbReference>
<name>A0A0N8GLY8_9CHLR</name>
<proteinExistence type="predicted"/>
<feature type="domain" description="Response regulatory" evidence="4">
    <location>
        <begin position="3"/>
        <end position="117"/>
    </location>
</feature>
<dbReference type="AlphaFoldDB" id="A0A0N8GLY8"/>
<evidence type="ECO:0000259" key="4">
    <source>
        <dbReference type="PROSITE" id="PS50110"/>
    </source>
</evidence>
<protein>
    <recommendedName>
        <fullName evidence="8">Response regulator transcription factor</fullName>
    </recommendedName>
</protein>
<evidence type="ECO:0000259" key="5">
    <source>
        <dbReference type="PROSITE" id="PS51755"/>
    </source>
</evidence>
<dbReference type="PANTHER" id="PTHR48111">
    <property type="entry name" value="REGULATOR OF RPOS"/>
    <property type="match status" value="1"/>
</dbReference>
<dbReference type="InterPro" id="IPR001789">
    <property type="entry name" value="Sig_transdc_resp-reg_receiver"/>
</dbReference>
<dbReference type="RefSeq" id="WP_061917395.1">
    <property type="nucleotide sequence ID" value="NZ_DF967971.1"/>
</dbReference>
<dbReference type="SMART" id="SM00448">
    <property type="entry name" value="REC"/>
    <property type="match status" value="1"/>
</dbReference>
<comment type="caution">
    <text evidence="6">The sequence shown here is derived from an EMBL/GenBank/DDBJ whole genome shotgun (WGS) entry which is preliminary data.</text>
</comment>
<dbReference type="EMBL" id="LGHJ01000019">
    <property type="protein sequence ID" value="KPL73818.1"/>
    <property type="molecule type" value="Genomic_DNA"/>
</dbReference>
<dbReference type="PROSITE" id="PS51755">
    <property type="entry name" value="OMPR_PHOB"/>
    <property type="match status" value="1"/>
</dbReference>
<organism evidence="6 7">
    <name type="scientific">Bellilinea caldifistulae</name>
    <dbReference type="NCBI Taxonomy" id="360411"/>
    <lineage>
        <taxon>Bacteria</taxon>
        <taxon>Bacillati</taxon>
        <taxon>Chloroflexota</taxon>
        <taxon>Anaerolineae</taxon>
        <taxon>Anaerolineales</taxon>
        <taxon>Anaerolineaceae</taxon>
        <taxon>Bellilinea</taxon>
    </lineage>
</organism>
<dbReference type="GO" id="GO:0032993">
    <property type="term" value="C:protein-DNA complex"/>
    <property type="evidence" value="ECO:0007669"/>
    <property type="project" value="TreeGrafter"/>
</dbReference>
<dbReference type="InterPro" id="IPR016032">
    <property type="entry name" value="Sig_transdc_resp-reg_C-effctor"/>
</dbReference>
<dbReference type="PROSITE" id="PS50110">
    <property type="entry name" value="RESPONSE_REGULATORY"/>
    <property type="match status" value="1"/>
</dbReference>